<evidence type="ECO:0000256" key="1">
    <source>
        <dbReference type="SAM" id="MobiDB-lite"/>
    </source>
</evidence>
<dbReference type="EMBL" id="JAVXUO010001229">
    <property type="protein sequence ID" value="KAK2984438.1"/>
    <property type="molecule type" value="Genomic_DNA"/>
</dbReference>
<name>A0AA88R8E6_9ASTE</name>
<evidence type="ECO:0000313" key="5">
    <source>
        <dbReference type="Proteomes" id="UP001187471"/>
    </source>
</evidence>
<feature type="compositionally biased region" description="Low complexity" evidence="1">
    <location>
        <begin position="1926"/>
        <end position="1939"/>
    </location>
</feature>
<feature type="compositionally biased region" description="Polar residues" evidence="1">
    <location>
        <begin position="1723"/>
        <end position="1740"/>
    </location>
</feature>
<keyword evidence="2" id="KW-1133">Transmembrane helix</keyword>
<feature type="domain" description="ZFYVE26-like TPR repeats" evidence="3">
    <location>
        <begin position="2385"/>
        <end position="2486"/>
    </location>
</feature>
<evidence type="ECO:0000259" key="3">
    <source>
        <dbReference type="Pfam" id="PF25569"/>
    </source>
</evidence>
<feature type="transmembrane region" description="Helical" evidence="2">
    <location>
        <begin position="2508"/>
        <end position="2529"/>
    </location>
</feature>
<gene>
    <name evidence="4" type="ORF">RJ640_022581</name>
</gene>
<feature type="region of interest" description="Disordered" evidence="1">
    <location>
        <begin position="1908"/>
        <end position="1939"/>
    </location>
</feature>
<feature type="region of interest" description="Disordered" evidence="1">
    <location>
        <begin position="1295"/>
        <end position="1324"/>
    </location>
</feature>
<keyword evidence="2" id="KW-0812">Transmembrane</keyword>
<organism evidence="4 5">
    <name type="scientific">Escallonia rubra</name>
    <dbReference type="NCBI Taxonomy" id="112253"/>
    <lineage>
        <taxon>Eukaryota</taxon>
        <taxon>Viridiplantae</taxon>
        <taxon>Streptophyta</taxon>
        <taxon>Embryophyta</taxon>
        <taxon>Tracheophyta</taxon>
        <taxon>Spermatophyta</taxon>
        <taxon>Magnoliopsida</taxon>
        <taxon>eudicotyledons</taxon>
        <taxon>Gunneridae</taxon>
        <taxon>Pentapetalae</taxon>
        <taxon>asterids</taxon>
        <taxon>campanulids</taxon>
        <taxon>Escalloniales</taxon>
        <taxon>Escalloniaceae</taxon>
        <taxon>Escallonia</taxon>
    </lineage>
</organism>
<reference evidence="4" key="1">
    <citation type="submission" date="2022-12" db="EMBL/GenBank/DDBJ databases">
        <title>Draft genome assemblies for two species of Escallonia (Escalloniales).</title>
        <authorList>
            <person name="Chanderbali A."/>
            <person name="Dervinis C."/>
            <person name="Anghel I."/>
            <person name="Soltis D."/>
            <person name="Soltis P."/>
            <person name="Zapata F."/>
        </authorList>
    </citation>
    <scope>NUCLEOTIDE SEQUENCE</scope>
    <source>
        <strain evidence="4">UCBG92.1500</strain>
        <tissue evidence="4">Leaf</tissue>
    </source>
</reference>
<dbReference type="Pfam" id="PF25569">
    <property type="entry name" value="TPR_ZFYVE26"/>
    <property type="match status" value="2"/>
</dbReference>
<comment type="caution">
    <text evidence="4">The sequence shown here is derived from an EMBL/GenBank/DDBJ whole genome shotgun (WGS) entry which is preliminary data.</text>
</comment>
<dbReference type="PANTHER" id="PTHR35478:SF1">
    <property type="entry name" value="ZINC FINGER FYVE DOMAIN-CONTAINING PROTEIN 26"/>
    <property type="match status" value="1"/>
</dbReference>
<sequence length="2812" mass="313510">MEDRDTQLLSRATSNHLFLAQFEPLRATLLTLRSRNPSLARAILQTIVARGGRFESILWSNSCPSPALLTHLAVLELVEFDNPTYPLWSFDADSLRLRAEFLLLVHTVASKVSESQSDFGANGVLDRVLELGFRRLRPDVVATEEGPSEGVELELEEGELIGLRGVIVENADVFDTLCGNIQQQVDWQPELDQSGLAITLRREGEGEGKGREEGVEVLRLVQRAIQNVHLDTMKECLINGDVDGAVWHIRFLHVEYGVEEVEYRMVLQDLLKRVLSGKDEYGETWLAMRQKLLSIYGESLASNCSHLVQMIQAIQDGYLSEDIETYRPSDSNQIPPPLEHLENYVAKLNCETTGDKSSFLKMATSLCLRDMYHFARVSGSHALECVMDIALSAIKREQLQEVSNVLSLFPRLQPLVAVMGWDLLSGKTLVRRKLMQLLWTSKSQVFRLEESSLYGNKSDEVSCIEHLCDFLCYQLDLAAFVACVNSGQSWSLKSSLLLSGKELIEDGNEVAHFDPFVENFVLERLSVQSPLRDLGPFQVLFDVVPSIKFQDAIELISMQPITSTPAAWKRLQDVELMHMRYALESVVLALGAMGSSITDERRSYQMALGYLKDLRNHLEAIKNVPRKILMVNIIISMLHMDELSLNLTPCPPTGSHSEMSNTYSGEHADVATHEGGNKMVVSFTRLLLDILRQNLPSAIIEQENAVNGNISADGRQALDWRILNAKRFTDDWEWRLSILQRLLPLSDRQWSWKEALTVLRAAPSKLLNLCMQRAKYDIGEEAVHRFSLPPEDKATLELAEWVDSAFKKASVEDAVSRAADGTSIVQELDFSSLRSQLGPLPALLLCIDVAATSSKFTNMSQKLLDQAIDITIDAQVMLSEIYPGGSPKIGSSYWDQIHEMGIISVTKRVLKRLQELLEQDKPPALQAILSGELIVFSSKELHRQGHRERALVMLHQMIEDAHKGKRQFLSGKLHNLARAVADEETERDYLNGEGSHPGRKAVPSFDKDGVLGLGLRALRQSIPSSAAGENIAYSASYDVKDAGKSLFVTLNSKATTYLSQFILHIAAIGDIVDGTDTTHDFNYFSLVYEWPKDVRIDASLNNSEFMHLAFFLQLLTRLVFDRGSTDAAGKVAELMCADFVHEVISACVPPVYPPRSGHGWACIPVTPTCPKGYPECKVLSPSSRDAKPNSYSRSSATPGVPLYPLQLDIVKHLVKLSPVRSVLACVFGSSILYHGSDSSISSSLNDASLQTPDADRLFYEFALDQSERFPTLNRWIQMQTNLHRVLEFVVMAEQTSNESEGKPEAKTSIKRFREHDSDSESEVDDIAVTTSSTVLSDTNNQGSVASESWHESLQSEAAEPDTTVFLSFDWENEGPYEKAVERLVDEGKLMDALALSDRCLRTGASDRLLQLLIERGEEIDVVSGDTQAYTGHRIWSNCWQYCLRLKDKQLAARLALKYLNRWELHAALDVLTMCSCHLPGSDPIRNEVVQMRQALLRYNHILCADEHYNSWQEVEADCKEDPEGLALRLAGKGAVSAALEVAESAGLSIELRRELQGRQLVKLLTADPLNGGGPAEASRFLSSLRDTDDALPVAMGAMQLLPNLRSKQLLVHFFLKRRDGNLSEVEVSRLNSWALGLRVLAALPLPWQQRCSSLHEHPHLILEVLLMRKQLQSASVILKEFPSLRDNSRILAYAAKAIAVSISSSSREHRIPVSGPRAKQKTRTGTPMRSSFTNSLNNLQKEARRAFSWTPRNTGDKATSKDAYRKRKSSGLTQSERVAWEAMAGIQEDRVSFYSADGQERLPSVSIAEEWMLTGDPNKDEAVRSSHRYESAPDIILFKALLLLCSDEVISAKGALDLCMNQMKIVLSSQQLPEIASMEIIGRAYRVTETFVQGLLFAKTLLKKLSGGNDLSSNSERSRDADDASSDAGSSSVGSQSTDELSEAFAQADVWLGRAELLQSLLGSGIAASLDDIADKNSSARLRDRLIIDERYDMAVYTCKKCKIDVFPVWNAWGHALLRMEHYAQARVKFKYAKQALQLNKGDPATVIVEIINTIEGGPPADVASVRSMYEHLARSAPAILDDSLSADSYLNVLYMPSTFPRSERSRRSQEAASDNSTNRSDYEDGPRSNLDSIRYLECVNYLQEYARQHLLAFLFKHGHYKDACVLFFPPNAFPLPPQPSLVGVVTSSSSPQRPDPLATDYGTIDDLCDLCVGYGAMAVLEEVLSSRMSSTTVQDVAVNQYIAAALVRICIFCETHKHFNYLYNFQVIKKDHVAAGLCCIQLFMNSLLQDEAIKHLEHAKMHFDEGLSARYKAGEATKLVTKGIRGKSAAGKLTEEGLVKFSARVAIQCTNLIQTIMRRCEIAETLTEKNFDLAFQVIYQFNLPAVDIYAGVAASLAERKKGGQLTEFFRNIKGTIDDDDWDQVLGAAINVYANKHKERPDRLIDMLTSSHRKVLACVVCGRLKSAFQIASRSGSVADVQYVAHQVCLPQYGFPLRKPLSYISIKQMVMVLVNLGNFWWNILFVVCIWNRLARHCMLMHFPFLICANNGWLSTCNRANLSTPTRTTHTYTLVIKKDHVAAGLCCIQLFMNSLSQDEAIKHLEHAKMHFDEGLSARYKAGEATKLVTKGIRGKSAAGKLTEEGLVKFSARVAIQCTNLIQTIMRRCEIAETLTEKNFDLAFQVIYQFNLPAVDIYAGVAASLAERKKGGQLTEFFRNIKGTIDDDDWDQVLGAAINVYANKHKERPDRLIDMLTSSHRKVLACVVCGRLKSAFQIASRSGSVADVQYVAHQALHANALPVLDMCKQWLAQYM</sequence>
<feature type="compositionally biased region" description="Basic and acidic residues" evidence="1">
    <location>
        <begin position="1299"/>
        <end position="1318"/>
    </location>
</feature>
<dbReference type="PANTHER" id="PTHR35478">
    <property type="entry name" value="ZINC FINGER FYVE DOMAIN PROTEIN"/>
    <property type="match status" value="1"/>
</dbReference>
<feature type="compositionally biased region" description="Basic and acidic residues" evidence="1">
    <location>
        <begin position="1754"/>
        <end position="1763"/>
    </location>
</feature>
<feature type="region of interest" description="Disordered" evidence="1">
    <location>
        <begin position="2102"/>
        <end position="2128"/>
    </location>
</feature>
<feature type="domain" description="ZFYVE26-like TPR repeats" evidence="3">
    <location>
        <begin position="2690"/>
        <end position="2809"/>
    </location>
</feature>
<keyword evidence="5" id="KW-1185">Reference proteome</keyword>
<evidence type="ECO:0000313" key="4">
    <source>
        <dbReference type="EMBL" id="KAK2984438.1"/>
    </source>
</evidence>
<dbReference type="Proteomes" id="UP001187471">
    <property type="component" value="Unassembled WGS sequence"/>
</dbReference>
<feature type="region of interest" description="Disordered" evidence="1">
    <location>
        <begin position="1709"/>
        <end position="1770"/>
    </location>
</feature>
<proteinExistence type="predicted"/>
<keyword evidence="2" id="KW-0472">Membrane</keyword>
<evidence type="ECO:0000256" key="2">
    <source>
        <dbReference type="SAM" id="Phobius"/>
    </source>
</evidence>
<protein>
    <recommendedName>
        <fullName evidence="3">ZFYVE26-like TPR repeats domain-containing protein</fullName>
    </recommendedName>
</protein>
<accession>A0AA88R8E6</accession>
<dbReference type="InterPro" id="IPR057946">
    <property type="entry name" value="TPR_ZFYVE26"/>
</dbReference>